<accession>A0A1I6YAD6</accession>
<dbReference type="AlphaFoldDB" id="A0A1I6YAD6"/>
<keyword evidence="2" id="KW-1185">Reference proteome</keyword>
<proteinExistence type="predicted"/>
<dbReference type="EMBL" id="FPAT01000002">
    <property type="protein sequence ID" value="SFT47485.1"/>
    <property type="molecule type" value="Genomic_DNA"/>
</dbReference>
<organism evidence="1 2">
    <name type="scientific">Actinopolyspora righensis</name>
    <dbReference type="NCBI Taxonomy" id="995060"/>
    <lineage>
        <taxon>Bacteria</taxon>
        <taxon>Bacillati</taxon>
        <taxon>Actinomycetota</taxon>
        <taxon>Actinomycetes</taxon>
        <taxon>Actinopolysporales</taxon>
        <taxon>Actinopolysporaceae</taxon>
        <taxon>Actinopolyspora</taxon>
        <taxon>Actinopolyspora alba group</taxon>
    </lineage>
</organism>
<dbReference type="Proteomes" id="UP000199165">
    <property type="component" value="Unassembled WGS sequence"/>
</dbReference>
<name>A0A1I6YAD6_9ACTN</name>
<evidence type="ECO:0000313" key="2">
    <source>
        <dbReference type="Proteomes" id="UP000199165"/>
    </source>
</evidence>
<evidence type="ECO:0000313" key="1">
    <source>
        <dbReference type="EMBL" id="SFT47485.1"/>
    </source>
</evidence>
<reference evidence="2" key="1">
    <citation type="submission" date="2016-10" db="EMBL/GenBank/DDBJ databases">
        <authorList>
            <person name="Varghese N."/>
            <person name="Submissions S."/>
        </authorList>
    </citation>
    <scope>NUCLEOTIDE SEQUENCE [LARGE SCALE GENOMIC DNA]</scope>
    <source>
        <strain evidence="2">DSM 45501</strain>
    </source>
</reference>
<sequence length="109" mass="11804">MSTRTIDVCWLVGDGGNLTHKVVEICGDSIQQAHGIFGCDVTFVSGGLCGLGSDRRTGDRCLRIEPFHLLRQRLRRGGVGCLKDDTVQAVRLDTAFPSGSKAHSNYITI</sequence>
<protein>
    <submittedName>
        <fullName evidence="1">Uncharacterized protein</fullName>
    </submittedName>
</protein>
<gene>
    <name evidence="1" type="ORF">SAMN04487904_102354</name>
</gene>